<protein>
    <submittedName>
        <fullName evidence="2">Uncharacterized protein</fullName>
    </submittedName>
</protein>
<accession>A0A6M3XJ04</accession>
<proteinExistence type="predicted"/>
<dbReference type="EMBL" id="MT144700">
    <property type="protein sequence ID" value="QJH97752.1"/>
    <property type="molecule type" value="Genomic_DNA"/>
</dbReference>
<feature type="region of interest" description="Disordered" evidence="1">
    <location>
        <begin position="1"/>
        <end position="26"/>
    </location>
</feature>
<dbReference type="AlphaFoldDB" id="A0A6M3XJ04"/>
<sequence>MTGEPRHERPQPDVQEAIGSNSPADRELRMRCLVEAREQARYDCTGFPDIIYRARLNARFVLEGTTPVITLKQPEPAPDIRSQVETAIEAKVGRPATPFSDEAR</sequence>
<gene>
    <name evidence="2" type="ORF">TM448B01077_0010</name>
</gene>
<name>A0A6M3XJ04_9ZZZZ</name>
<evidence type="ECO:0000313" key="2">
    <source>
        <dbReference type="EMBL" id="QJH97752.1"/>
    </source>
</evidence>
<evidence type="ECO:0000256" key="1">
    <source>
        <dbReference type="SAM" id="MobiDB-lite"/>
    </source>
</evidence>
<reference evidence="2" key="1">
    <citation type="submission" date="2020-03" db="EMBL/GenBank/DDBJ databases">
        <title>The deep terrestrial virosphere.</title>
        <authorList>
            <person name="Holmfeldt K."/>
            <person name="Nilsson E."/>
            <person name="Simone D."/>
            <person name="Lopez-Fernandez M."/>
            <person name="Wu X."/>
            <person name="de Brujin I."/>
            <person name="Lundin D."/>
            <person name="Andersson A."/>
            <person name="Bertilsson S."/>
            <person name="Dopson M."/>
        </authorList>
    </citation>
    <scope>NUCLEOTIDE SEQUENCE</scope>
    <source>
        <strain evidence="2">TM448B01077</strain>
    </source>
</reference>
<organism evidence="2">
    <name type="scientific">viral metagenome</name>
    <dbReference type="NCBI Taxonomy" id="1070528"/>
    <lineage>
        <taxon>unclassified sequences</taxon>
        <taxon>metagenomes</taxon>
        <taxon>organismal metagenomes</taxon>
    </lineage>
</organism>
<feature type="compositionally biased region" description="Basic and acidic residues" evidence="1">
    <location>
        <begin position="1"/>
        <end position="11"/>
    </location>
</feature>